<name>A0ABX1HUJ0_9VIBR</name>
<keyword evidence="1" id="KW-1133">Transmembrane helix</keyword>
<evidence type="ECO:0000313" key="2">
    <source>
        <dbReference type="EMBL" id="NKJ67797.1"/>
    </source>
</evidence>
<keyword evidence="1" id="KW-0812">Transmembrane</keyword>
<dbReference type="EMBL" id="SHOE01000006">
    <property type="protein sequence ID" value="NKJ67797.1"/>
    <property type="molecule type" value="Genomic_DNA"/>
</dbReference>
<keyword evidence="1" id="KW-0472">Membrane</keyword>
<dbReference type="Proteomes" id="UP000778757">
    <property type="component" value="Unassembled WGS sequence"/>
</dbReference>
<keyword evidence="3" id="KW-1185">Reference proteome</keyword>
<evidence type="ECO:0000256" key="1">
    <source>
        <dbReference type="SAM" id="Phobius"/>
    </source>
</evidence>
<sequence>MCMLVSDEFITTSLSLLVSINITIAVMGLLFDKK</sequence>
<evidence type="ECO:0000313" key="3">
    <source>
        <dbReference type="Proteomes" id="UP000778757"/>
    </source>
</evidence>
<proteinExistence type="predicted"/>
<evidence type="ECO:0008006" key="4">
    <source>
        <dbReference type="Google" id="ProtNLM"/>
    </source>
</evidence>
<organism evidence="2 3">
    <name type="scientific">Vibrio chemaguriensis</name>
    <dbReference type="NCBI Taxonomy" id="2527672"/>
    <lineage>
        <taxon>Bacteria</taxon>
        <taxon>Pseudomonadati</taxon>
        <taxon>Pseudomonadota</taxon>
        <taxon>Gammaproteobacteria</taxon>
        <taxon>Vibrionales</taxon>
        <taxon>Vibrionaceae</taxon>
        <taxon>Vibrio</taxon>
    </lineage>
</organism>
<reference evidence="2 3" key="1">
    <citation type="journal article" date="2019" name="Curr. Microbiol.">
        <title>Vibrio chemaguriensis sp. nov., from Sundarbans, Bay of Bengal.</title>
        <authorList>
            <person name="Ghosh A."/>
            <person name="Bhadury P."/>
        </authorList>
    </citation>
    <scope>NUCLEOTIDE SEQUENCE [LARGE SCALE GENOMIC DNA]</scope>
    <source>
        <strain evidence="2 3">Iso1</strain>
    </source>
</reference>
<feature type="transmembrane region" description="Helical" evidence="1">
    <location>
        <begin position="12"/>
        <end position="31"/>
    </location>
</feature>
<protein>
    <recommendedName>
        <fullName evidence="4">TMhelix containing protein</fullName>
    </recommendedName>
</protein>
<comment type="caution">
    <text evidence="2">The sequence shown here is derived from an EMBL/GenBank/DDBJ whole genome shotgun (WGS) entry which is preliminary data.</text>
</comment>
<gene>
    <name evidence="2" type="ORF">EX191_08340</name>
</gene>
<accession>A0ABX1HUJ0</accession>